<reference evidence="1 2" key="1">
    <citation type="submission" date="2024-04" db="EMBL/GenBank/DDBJ databases">
        <title>Defined microbial consortia suppress multidrug-resistant proinflammatory Enterobacteriaceae via ecological control.</title>
        <authorList>
            <person name="Furuichi M."/>
            <person name="Kawaguchi T."/>
            <person name="Pust M."/>
            <person name="Yasuma K."/>
            <person name="Plichta D."/>
            <person name="Hasegawa N."/>
            <person name="Ohya T."/>
            <person name="Bhattarai S."/>
            <person name="Sasajima S."/>
            <person name="Aoto Y."/>
            <person name="Tuganbaev T."/>
            <person name="Yaginuma M."/>
            <person name="Ueda M."/>
            <person name="Okahashi N."/>
            <person name="Amafuji K."/>
            <person name="Kiridooshi Y."/>
            <person name="Sugita K."/>
            <person name="Strazar M."/>
            <person name="Skelly A."/>
            <person name="Suda W."/>
            <person name="Hattori M."/>
            <person name="Nakamoto N."/>
            <person name="Caballero S."/>
            <person name="Norman J."/>
            <person name="Olle B."/>
            <person name="Tanoue T."/>
            <person name="Arita M."/>
            <person name="Bucci V."/>
            <person name="Atarashi K."/>
            <person name="Xavier R."/>
            <person name="Honda K."/>
        </authorList>
    </citation>
    <scope>NUCLEOTIDE SEQUENCE [LARGE SCALE GENOMIC DNA]</scope>
    <source>
        <strain evidence="2">f13</strain>
    </source>
</reference>
<proteinExistence type="predicted"/>
<name>A0ABQ0AUY0_9FIRM</name>
<dbReference type="RefSeq" id="WP_390469389.1">
    <property type="nucleotide sequence ID" value="NZ_BAABXL010000001.1"/>
</dbReference>
<dbReference type="EMBL" id="BAABXL010000001">
    <property type="protein sequence ID" value="GAA6267843.1"/>
    <property type="molecule type" value="Genomic_DNA"/>
</dbReference>
<organism evidence="1 2">
    <name type="scientific">Enterocloster alcoholdehydrogenati</name>
    <dbReference type="NCBI Taxonomy" id="2547410"/>
    <lineage>
        <taxon>Bacteria</taxon>
        <taxon>Bacillati</taxon>
        <taxon>Bacillota</taxon>
        <taxon>Clostridia</taxon>
        <taxon>Lachnospirales</taxon>
        <taxon>Lachnospiraceae</taxon>
        <taxon>Enterocloster</taxon>
    </lineage>
</organism>
<keyword evidence="2" id="KW-1185">Reference proteome</keyword>
<comment type="caution">
    <text evidence="1">The sequence shown here is derived from an EMBL/GenBank/DDBJ whole genome shotgun (WGS) entry which is preliminary data.</text>
</comment>
<evidence type="ECO:0000313" key="2">
    <source>
        <dbReference type="Proteomes" id="UP001600894"/>
    </source>
</evidence>
<evidence type="ECO:0000313" key="1">
    <source>
        <dbReference type="EMBL" id="GAA6267843.1"/>
    </source>
</evidence>
<protein>
    <submittedName>
        <fullName evidence="1">Uncharacterized protein</fullName>
    </submittedName>
</protein>
<accession>A0ABQ0AUY0</accession>
<dbReference type="Proteomes" id="UP001600894">
    <property type="component" value="Unassembled WGS sequence"/>
</dbReference>
<gene>
    <name evidence="1" type="ORF">F130042H8_09030</name>
</gene>
<sequence>MKDTMILKDGTTVELEVGASLAAIQVAAADRTAMLQIWQKLTEENLAEVQIKNGSGLTVGTYTDLMLVSETSTVDADGAVTTTYNLREKSAIEKRLDSVETGQKIQDGAIGDLGETVGALAEGGEV</sequence>